<accession>A0A1G5EM92</accession>
<dbReference type="PANTHER" id="PTHR37304">
    <property type="entry name" value="MEMBRANE PROTEIN-RELATED"/>
    <property type="match status" value="1"/>
</dbReference>
<dbReference type="RefSeq" id="WP_091541087.1">
    <property type="nucleotide sequence ID" value="NZ_FMUS01000005.1"/>
</dbReference>
<sequence>MFTWIALILVVIGALNWGLVGLFDIDLVAGIFRGRRTPFARLIYILIGLSGLFTLLMLFFRR</sequence>
<dbReference type="EMBL" id="FMUS01000005">
    <property type="protein sequence ID" value="SCY27558.1"/>
    <property type="molecule type" value="Genomic_DNA"/>
</dbReference>
<keyword evidence="1" id="KW-1133">Transmembrane helix</keyword>
<dbReference type="InterPro" id="IPR007211">
    <property type="entry name" value="DUF378"/>
</dbReference>
<keyword evidence="1" id="KW-0472">Membrane</keyword>
<proteinExistence type="predicted"/>
<feature type="transmembrane region" description="Helical" evidence="1">
    <location>
        <begin position="39"/>
        <end position="60"/>
    </location>
</feature>
<evidence type="ECO:0000313" key="2">
    <source>
        <dbReference type="EMBL" id="SCY27558.1"/>
    </source>
</evidence>
<dbReference type="STRING" id="1120976.SAMN03080606_01191"/>
<feature type="transmembrane region" description="Helical" evidence="1">
    <location>
        <begin position="6"/>
        <end position="32"/>
    </location>
</feature>
<dbReference type="AlphaFoldDB" id="A0A1G5EM92"/>
<protein>
    <recommendedName>
        <fullName evidence="4">DUF378 domain-containing protein</fullName>
    </recommendedName>
</protein>
<dbReference type="PANTHER" id="PTHR37304:SF1">
    <property type="entry name" value="MEMBRANE PROTEIN"/>
    <property type="match status" value="1"/>
</dbReference>
<dbReference type="Pfam" id="PF04070">
    <property type="entry name" value="DUF378"/>
    <property type="match status" value="1"/>
</dbReference>
<name>A0A1G5EM92_9FIRM</name>
<evidence type="ECO:0000313" key="3">
    <source>
        <dbReference type="Proteomes" id="UP000198636"/>
    </source>
</evidence>
<dbReference type="Proteomes" id="UP000198636">
    <property type="component" value="Unassembled WGS sequence"/>
</dbReference>
<keyword evidence="3" id="KW-1185">Reference proteome</keyword>
<reference evidence="2 3" key="1">
    <citation type="submission" date="2016-10" db="EMBL/GenBank/DDBJ databases">
        <authorList>
            <person name="de Groot N.N."/>
        </authorList>
    </citation>
    <scope>NUCLEOTIDE SEQUENCE [LARGE SCALE GENOMIC DNA]</scope>
    <source>
        <strain evidence="2 3">DSM 18978</strain>
    </source>
</reference>
<evidence type="ECO:0008006" key="4">
    <source>
        <dbReference type="Google" id="ProtNLM"/>
    </source>
</evidence>
<evidence type="ECO:0000256" key="1">
    <source>
        <dbReference type="SAM" id="Phobius"/>
    </source>
</evidence>
<gene>
    <name evidence="2" type="ORF">SAMN03080606_01191</name>
</gene>
<organism evidence="2 3">
    <name type="scientific">Alkaliphilus peptidifermentans DSM 18978</name>
    <dbReference type="NCBI Taxonomy" id="1120976"/>
    <lineage>
        <taxon>Bacteria</taxon>
        <taxon>Bacillati</taxon>
        <taxon>Bacillota</taxon>
        <taxon>Clostridia</taxon>
        <taxon>Peptostreptococcales</taxon>
        <taxon>Natronincolaceae</taxon>
        <taxon>Alkaliphilus</taxon>
    </lineage>
</organism>
<keyword evidence="1" id="KW-0812">Transmembrane</keyword>
<dbReference type="OrthoDB" id="9812136at2"/>